<dbReference type="RefSeq" id="WP_058497256.1">
    <property type="nucleotide sequence ID" value="NZ_CAAAIU010000018.1"/>
</dbReference>
<comment type="caution">
    <text evidence="2">The sequence shown here is derived from an EMBL/GenBank/DDBJ whole genome shotgun (WGS) entry which is preliminary data.</text>
</comment>
<feature type="transmembrane region" description="Helical" evidence="1">
    <location>
        <begin position="33"/>
        <end position="51"/>
    </location>
</feature>
<evidence type="ECO:0000313" key="3">
    <source>
        <dbReference type="Proteomes" id="UP000054736"/>
    </source>
</evidence>
<evidence type="ECO:0000313" key="2">
    <source>
        <dbReference type="EMBL" id="KTC84381.1"/>
    </source>
</evidence>
<feature type="transmembrane region" description="Helical" evidence="1">
    <location>
        <begin position="6"/>
        <end position="26"/>
    </location>
</feature>
<feature type="transmembrane region" description="Helical" evidence="1">
    <location>
        <begin position="71"/>
        <end position="90"/>
    </location>
</feature>
<gene>
    <name evidence="2" type="ORF">Ldro_2984</name>
</gene>
<keyword evidence="3" id="KW-1185">Reference proteome</keyword>
<keyword evidence="1" id="KW-0812">Transmembrane</keyword>
<protein>
    <recommendedName>
        <fullName evidence="4">Transmembrane protein</fullName>
    </recommendedName>
</protein>
<dbReference type="Proteomes" id="UP000054736">
    <property type="component" value="Unassembled WGS sequence"/>
</dbReference>
<dbReference type="EMBL" id="LNXY01000032">
    <property type="protein sequence ID" value="KTC84381.1"/>
    <property type="molecule type" value="Genomic_DNA"/>
</dbReference>
<dbReference type="AlphaFoldDB" id="A0A0W0SMH8"/>
<dbReference type="PATRIC" id="fig|1212489.4.peg.3155"/>
<organism evidence="2 3">
    <name type="scientific">Legionella drozanskii LLAP-1</name>
    <dbReference type="NCBI Taxonomy" id="1212489"/>
    <lineage>
        <taxon>Bacteria</taxon>
        <taxon>Pseudomonadati</taxon>
        <taxon>Pseudomonadota</taxon>
        <taxon>Gammaproteobacteria</taxon>
        <taxon>Legionellales</taxon>
        <taxon>Legionellaceae</taxon>
        <taxon>Legionella</taxon>
    </lineage>
</organism>
<keyword evidence="1" id="KW-1133">Transmembrane helix</keyword>
<name>A0A0W0SMH8_9GAMM</name>
<sequence length="104" mass="12107">MKYYQIFLPVILTYFLYIRVVLVPSVQTRKKNVISMVIGVGIVILYLYLGHHELQLFVEKIRHGNLNEEPWLSIIAASAILFFALYVCIVSEEAEEAKENQEEF</sequence>
<evidence type="ECO:0008006" key="4">
    <source>
        <dbReference type="Google" id="ProtNLM"/>
    </source>
</evidence>
<dbReference type="STRING" id="1212489.Ldro_2984"/>
<reference evidence="2 3" key="1">
    <citation type="submission" date="2015-11" db="EMBL/GenBank/DDBJ databases">
        <title>Genomic analysis of 38 Legionella species identifies large and diverse effector repertoires.</title>
        <authorList>
            <person name="Burstein D."/>
            <person name="Amaro F."/>
            <person name="Zusman T."/>
            <person name="Lifshitz Z."/>
            <person name="Cohen O."/>
            <person name="Gilbert J.A."/>
            <person name="Pupko T."/>
            <person name="Shuman H.A."/>
            <person name="Segal G."/>
        </authorList>
    </citation>
    <scope>NUCLEOTIDE SEQUENCE [LARGE SCALE GENOMIC DNA]</scope>
    <source>
        <strain evidence="2 3">ATCC 700990</strain>
    </source>
</reference>
<evidence type="ECO:0000256" key="1">
    <source>
        <dbReference type="SAM" id="Phobius"/>
    </source>
</evidence>
<keyword evidence="1" id="KW-0472">Membrane</keyword>
<accession>A0A0W0SMH8</accession>
<proteinExistence type="predicted"/>